<dbReference type="AlphaFoldDB" id="A0A1Y2BZX8"/>
<keyword evidence="3" id="KW-1185">Reference proteome</keyword>
<feature type="compositionally biased region" description="Low complexity" evidence="1">
    <location>
        <begin position="352"/>
        <end position="378"/>
    </location>
</feature>
<reference evidence="2 3" key="1">
    <citation type="submission" date="2016-08" db="EMBL/GenBank/DDBJ databases">
        <title>A Parts List for Fungal Cellulosomes Revealed by Comparative Genomics.</title>
        <authorList>
            <consortium name="DOE Joint Genome Institute"/>
            <person name="Haitjema C.H."/>
            <person name="Gilmore S.P."/>
            <person name="Henske J.K."/>
            <person name="Solomon K.V."/>
            <person name="De Groot R."/>
            <person name="Kuo A."/>
            <person name="Mondo S.J."/>
            <person name="Salamov A.A."/>
            <person name="Labutti K."/>
            <person name="Zhao Z."/>
            <person name="Chiniquy J."/>
            <person name="Barry K."/>
            <person name="Brewer H.M."/>
            <person name="Purvine S.O."/>
            <person name="Wright A.T."/>
            <person name="Boxma B."/>
            <person name="Van Alen T."/>
            <person name="Hackstein J.H."/>
            <person name="Baker S.E."/>
            <person name="Grigoriev I.V."/>
            <person name="O'Malley M.A."/>
        </authorList>
    </citation>
    <scope>NUCLEOTIDE SEQUENCE [LARGE SCALE GENOMIC DNA]</scope>
    <source>
        <strain evidence="2 3">G1</strain>
    </source>
</reference>
<dbReference type="EMBL" id="MCOG01000128">
    <property type="protein sequence ID" value="ORY40320.1"/>
    <property type="molecule type" value="Genomic_DNA"/>
</dbReference>
<dbReference type="Pfam" id="PF09729">
    <property type="entry name" value="Gti1_Pac2"/>
    <property type="match status" value="1"/>
</dbReference>
<dbReference type="InterPro" id="IPR018608">
    <property type="entry name" value="Gti1/Pac2"/>
</dbReference>
<evidence type="ECO:0000256" key="1">
    <source>
        <dbReference type="SAM" id="MobiDB-lite"/>
    </source>
</evidence>
<name>A0A1Y2BZX8_9FUNG</name>
<organism evidence="2 3">
    <name type="scientific">Neocallimastix californiae</name>
    <dbReference type="NCBI Taxonomy" id="1754190"/>
    <lineage>
        <taxon>Eukaryota</taxon>
        <taxon>Fungi</taxon>
        <taxon>Fungi incertae sedis</taxon>
        <taxon>Chytridiomycota</taxon>
        <taxon>Chytridiomycota incertae sedis</taxon>
        <taxon>Neocallimastigomycetes</taxon>
        <taxon>Neocallimastigales</taxon>
        <taxon>Neocallimastigaceae</taxon>
        <taxon>Neocallimastix</taxon>
    </lineage>
</organism>
<sequence length="727" mass="81925">MVKKQRKCSLSETYFGYVETLLDSLILFNAVINNKLPTIQKRLSRVERRSIISGSVFVFKEDEAGIKRWTDGRYWSPSRILGDYLVYIELDDPRKTNKWANRKNKAKDKKEIEDPVLKNEELQMKKIKYKGIIPSLDLKKFNIRQNGLIKKTLSAKVEGKIFHLISYYHEQDVSYHTINTPSSDEELLKLYKECGNKNIEILNFRTNKKQQINMNQLTLQNPNWCVDNDVSNIQSNTNNNSGTNESNVVNRNNYAVTNNNIAANNSNNMINNNNMNNFNANAPTYQDPNLYKNGMNMTSASPQFIYGSNMNGMPPNMAPNMNGMPPNMNGMPPNMNGMPPNMNQGMNGMNGMPQNMNGMPQQAQQQANNNPQQNQPQPIYGITYGGQQQNMSAPPQQAQTYAKDNQISNPFIISQAPGNGNNNNTNSSSSIKTIDNNFDRSHSLLFMEKPPQAQQNQINMIEQQNPAQNAILMNEPSQNPQSQTPNSILMNDSQLPPQQQSNGMPNNFNPFLIQTPLMQNEANANTYYQQNRQTNDINLVNTFNNTPPILNNKNNSPSMAFRSLQSPTMNQQNNQQNFTGYSHNSQAVVHQQSLPTPNSTPTTAPIVPVMQKAAVNPNQPTQQIAISSFPPHSTIINNQNQNMASTAVTTQQNNAPAWGGNNMNNTQMVHTQVINDSQNSWNSGSPPIINQNNQNIYQGIANNSNWQPNYNNDAHANTQNHENVIYY</sequence>
<evidence type="ECO:0008006" key="4">
    <source>
        <dbReference type="Google" id="ProtNLM"/>
    </source>
</evidence>
<feature type="region of interest" description="Disordered" evidence="1">
    <location>
        <begin position="352"/>
        <end position="435"/>
    </location>
</feature>
<gene>
    <name evidence="2" type="ORF">LY90DRAFT_704149</name>
</gene>
<protein>
    <recommendedName>
        <fullName evidence="4">Gti1/Pac2 family-domain-containing protein</fullName>
    </recommendedName>
</protein>
<feature type="compositionally biased region" description="Polar residues" evidence="1">
    <location>
        <begin position="385"/>
        <end position="412"/>
    </location>
</feature>
<accession>A0A1Y2BZX8</accession>
<dbReference type="PANTHER" id="PTHR28027:SF2">
    <property type="entry name" value="TRANSCRIPTIONAL REGULATOR MIT1"/>
    <property type="match status" value="1"/>
</dbReference>
<feature type="compositionally biased region" description="Low complexity" evidence="1">
    <location>
        <begin position="418"/>
        <end position="435"/>
    </location>
</feature>
<evidence type="ECO:0000313" key="3">
    <source>
        <dbReference type="Proteomes" id="UP000193920"/>
    </source>
</evidence>
<comment type="caution">
    <text evidence="2">The sequence shown here is derived from an EMBL/GenBank/DDBJ whole genome shotgun (WGS) entry which is preliminary data.</text>
</comment>
<dbReference type="PANTHER" id="PTHR28027">
    <property type="entry name" value="TRANSCRIPTIONAL REGULATOR MIT1"/>
    <property type="match status" value="1"/>
</dbReference>
<dbReference type="Proteomes" id="UP000193920">
    <property type="component" value="Unassembled WGS sequence"/>
</dbReference>
<evidence type="ECO:0000313" key="2">
    <source>
        <dbReference type="EMBL" id="ORY40320.1"/>
    </source>
</evidence>
<proteinExistence type="predicted"/>
<dbReference type="GO" id="GO:0003677">
    <property type="term" value="F:DNA binding"/>
    <property type="evidence" value="ECO:0007669"/>
    <property type="project" value="TreeGrafter"/>
</dbReference>
<dbReference type="OrthoDB" id="5572844at2759"/>